<reference evidence="1" key="1">
    <citation type="submission" date="2017-12" db="EMBL/GenBank/DDBJ databases">
        <title>FDA dAtabase for Regulatory Grade micrObial Sequences (FDA-ARGOS): Supporting development and validation of Infectious Disease Dx tests.</title>
        <authorList>
            <person name="Kerrigan L."/>
            <person name="Tallon L.J."/>
            <person name="Sadzewicz L."/>
            <person name="Sengamalay N."/>
            <person name="Ott S."/>
            <person name="Godinez A."/>
            <person name="Nagaraj S."/>
            <person name="Vavikolanu K."/>
            <person name="Vyas G."/>
            <person name="Nadendla S."/>
            <person name="Aluvathingal J."/>
            <person name="Sichtig H."/>
        </authorList>
    </citation>
    <scope>NUCLEOTIDE SEQUENCE [LARGE SCALE GENOMIC DNA]</scope>
    <source>
        <strain evidence="1">FDAARGOS_200</strain>
    </source>
</reference>
<accession>A0AAX0WP28</accession>
<dbReference type="AlphaFoldDB" id="A0AAX0WP28"/>
<proteinExistence type="predicted"/>
<gene>
    <name evidence="1" type="ORF">A6J39_001835</name>
</gene>
<organism evidence="1 2">
    <name type="scientific">Legionella anisa</name>
    <dbReference type="NCBI Taxonomy" id="28082"/>
    <lineage>
        <taxon>Bacteria</taxon>
        <taxon>Pseudomonadati</taxon>
        <taxon>Pseudomonadota</taxon>
        <taxon>Gammaproteobacteria</taxon>
        <taxon>Legionellales</taxon>
        <taxon>Legionellaceae</taxon>
        <taxon>Legionella</taxon>
    </lineage>
</organism>
<evidence type="ECO:0000313" key="1">
    <source>
        <dbReference type="EMBL" id="PNL60054.1"/>
    </source>
</evidence>
<keyword evidence="2" id="KW-1185">Reference proteome</keyword>
<sequence>MEKDLAKCCPKLSSKQVKILADILQKMTKQSPSKRLSPEEFDEMLSIYDKEILKIPPVPEVVKNVDTLLKDVISMLESRVLKASPQEKQAIEQTLGETIFTSEQLKHPKTLYALREKIARSGQEERKDFTFARQIMGEFNYITKHRLSGNKFTSEHTSKLDSFKRKINQILPVEPWSKLSVAGSVAAVREEVEKQYQHNFSSLK</sequence>
<dbReference type="RefSeq" id="WP_083028128.1">
    <property type="nucleotide sequence ID" value="NZ_NBTX02000004.1"/>
</dbReference>
<evidence type="ECO:0000313" key="2">
    <source>
        <dbReference type="Proteomes" id="UP000192511"/>
    </source>
</evidence>
<dbReference type="EMBL" id="NBTX02000004">
    <property type="protein sequence ID" value="PNL60054.1"/>
    <property type="molecule type" value="Genomic_DNA"/>
</dbReference>
<protein>
    <submittedName>
        <fullName evidence="1">Uncharacterized protein</fullName>
    </submittedName>
</protein>
<dbReference type="Proteomes" id="UP000192511">
    <property type="component" value="Unassembled WGS sequence"/>
</dbReference>
<name>A0AAX0WP28_9GAMM</name>
<comment type="caution">
    <text evidence="1">The sequence shown here is derived from an EMBL/GenBank/DDBJ whole genome shotgun (WGS) entry which is preliminary data.</text>
</comment>